<evidence type="ECO:0000313" key="2">
    <source>
        <dbReference type="EMBL" id="GEL75282.1"/>
    </source>
</evidence>
<dbReference type="Proteomes" id="UP000198717">
    <property type="component" value="Unassembled WGS sequence"/>
</dbReference>
<dbReference type="Proteomes" id="UP000321224">
    <property type="component" value="Unassembled WGS sequence"/>
</dbReference>
<organism evidence="2 5">
    <name type="scientific">Myxococcus virescens</name>
    <dbReference type="NCBI Taxonomy" id="83456"/>
    <lineage>
        <taxon>Bacteria</taxon>
        <taxon>Pseudomonadati</taxon>
        <taxon>Myxococcota</taxon>
        <taxon>Myxococcia</taxon>
        <taxon>Myxococcales</taxon>
        <taxon>Cystobacterineae</taxon>
        <taxon>Myxococcaceae</taxon>
        <taxon>Myxococcus</taxon>
    </lineage>
</organism>
<dbReference type="EMBL" id="BJVY01000066">
    <property type="protein sequence ID" value="GEL75282.1"/>
    <property type="molecule type" value="Genomic_DNA"/>
</dbReference>
<evidence type="ECO:0000313" key="5">
    <source>
        <dbReference type="Proteomes" id="UP000321224"/>
    </source>
</evidence>
<reference evidence="2 5" key="2">
    <citation type="submission" date="2019-07" db="EMBL/GenBank/DDBJ databases">
        <title>Whole genome shotgun sequence of Myxococcus virescens NBRC 100334.</title>
        <authorList>
            <person name="Hosoyama A."/>
            <person name="Uohara A."/>
            <person name="Ohji S."/>
            <person name="Ichikawa N."/>
        </authorList>
    </citation>
    <scope>NUCLEOTIDE SEQUENCE [LARGE SCALE GENOMIC DNA]</scope>
    <source>
        <strain evidence="2 5">NBRC 100334</strain>
    </source>
</reference>
<protein>
    <submittedName>
        <fullName evidence="2">Uncharacterized protein</fullName>
    </submittedName>
</protein>
<comment type="caution">
    <text evidence="2">The sequence shown here is derived from an EMBL/GenBank/DDBJ whole genome shotgun (WGS) entry which is preliminary data.</text>
</comment>
<keyword evidence="4" id="KW-1185">Reference proteome</keyword>
<name>A0A511HNW6_9BACT</name>
<evidence type="ECO:0000313" key="3">
    <source>
        <dbReference type="EMBL" id="SDF34577.1"/>
    </source>
</evidence>
<dbReference type="AlphaFoldDB" id="A0A511HNW6"/>
<feature type="compositionally biased region" description="Polar residues" evidence="1">
    <location>
        <begin position="7"/>
        <end position="18"/>
    </location>
</feature>
<accession>A0A511HNW6</accession>
<feature type="region of interest" description="Disordered" evidence="1">
    <location>
        <begin position="1"/>
        <end position="26"/>
    </location>
</feature>
<evidence type="ECO:0000313" key="4">
    <source>
        <dbReference type="Proteomes" id="UP000198717"/>
    </source>
</evidence>
<reference evidence="3 4" key="1">
    <citation type="submission" date="2016-10" db="EMBL/GenBank/DDBJ databases">
        <authorList>
            <person name="Varghese N."/>
            <person name="Submissions S."/>
        </authorList>
    </citation>
    <scope>NUCLEOTIDE SEQUENCE [LARGE SCALE GENOMIC DNA]</scope>
    <source>
        <strain evidence="3 4">DSM 2260</strain>
    </source>
</reference>
<proteinExistence type="predicted"/>
<dbReference type="RefSeq" id="WP_090495936.1">
    <property type="nucleotide sequence ID" value="NZ_BJVY01000066.1"/>
</dbReference>
<dbReference type="EMBL" id="FNAJ01000033">
    <property type="protein sequence ID" value="SDF34577.1"/>
    <property type="molecule type" value="Genomic_DNA"/>
</dbReference>
<gene>
    <name evidence="2" type="ORF">MVI01_70660</name>
    <name evidence="3" type="ORF">SAMN04488504_1332</name>
</gene>
<sequence>MNDETLIPTQSAATSDNPDFSDDADMAPSSFWDDDSSVVAPQRVSRLWLRPGEPAILRYVTRELVKAHVHFGIQGADGKKLTVRCNKGPGQDCALCLGGFRPTEVYLLLVFNVGEGDLTALTLYKDGGAGSLRTQLTPIIKRPDYLNVIIQVTKVAQRHEVRLLEVVDPSKPRSDGVDYGDAVLRDIYARGLPTAEDVLATLEVRDNQLLLEDVVGLKRKVQLLNPGVELAIL</sequence>
<evidence type="ECO:0000256" key="1">
    <source>
        <dbReference type="SAM" id="MobiDB-lite"/>
    </source>
</evidence>